<organism evidence="1 2">
    <name type="scientific">Desulfosarcina widdelii</name>
    <dbReference type="NCBI Taxonomy" id="947919"/>
    <lineage>
        <taxon>Bacteria</taxon>
        <taxon>Pseudomonadati</taxon>
        <taxon>Thermodesulfobacteriota</taxon>
        <taxon>Desulfobacteria</taxon>
        <taxon>Desulfobacterales</taxon>
        <taxon>Desulfosarcinaceae</taxon>
        <taxon>Desulfosarcina</taxon>
    </lineage>
</organism>
<name>A0A5K7ZEB6_9BACT</name>
<reference evidence="1 2" key="1">
    <citation type="submission" date="2019-11" db="EMBL/GenBank/DDBJ databases">
        <title>Comparative genomics of hydrocarbon-degrading Desulfosarcina strains.</title>
        <authorList>
            <person name="Watanabe M."/>
            <person name="Kojima H."/>
            <person name="Fukui M."/>
        </authorList>
    </citation>
    <scope>NUCLEOTIDE SEQUENCE [LARGE SCALE GENOMIC DNA]</scope>
    <source>
        <strain evidence="1 2">PP31</strain>
    </source>
</reference>
<dbReference type="Proteomes" id="UP000427769">
    <property type="component" value="Chromosome"/>
</dbReference>
<dbReference type="RefSeq" id="WP_155306735.1">
    <property type="nucleotide sequence ID" value="NZ_AP021875.1"/>
</dbReference>
<proteinExistence type="predicted"/>
<sequence>MKKHLVPFVFGVGVLILFGCATAKDVQRATDLIRTDNQLTRLLVEVRPKDQEGSATYLIGIATHAQTEAESLEGLRGKQADAIAYYRIAATAYWKSGAPEVVDDLFEATLNGMNLCAELKEGGPDRDCMFLQLVIPFAGLESLANGVNLKDTLGKIDFYDDKDTGSETEMMRNAFGDLEKARALIKKIYQFETDDRLKKHPAMRDYYCTNVEKARNYHIGHTGELIGKVNDYDQRPALQDASPLGITIEQARALNTIGQISEMYMGEPAGELKIDDDRYPKICRP</sequence>
<evidence type="ECO:0000313" key="2">
    <source>
        <dbReference type="Proteomes" id="UP000427769"/>
    </source>
</evidence>
<dbReference type="KEGG" id="dwd:DSCW_54800"/>
<protein>
    <recommendedName>
        <fullName evidence="3">Lipoprotein</fullName>
    </recommendedName>
</protein>
<evidence type="ECO:0000313" key="1">
    <source>
        <dbReference type="EMBL" id="BBO78063.1"/>
    </source>
</evidence>
<gene>
    <name evidence="1" type="ORF">DSCW_54800</name>
</gene>
<dbReference type="AlphaFoldDB" id="A0A5K7ZEB6"/>
<dbReference type="PROSITE" id="PS51257">
    <property type="entry name" value="PROKAR_LIPOPROTEIN"/>
    <property type="match status" value="1"/>
</dbReference>
<keyword evidence="2" id="KW-1185">Reference proteome</keyword>
<dbReference type="EMBL" id="AP021875">
    <property type="protein sequence ID" value="BBO78063.1"/>
    <property type="molecule type" value="Genomic_DNA"/>
</dbReference>
<evidence type="ECO:0008006" key="3">
    <source>
        <dbReference type="Google" id="ProtNLM"/>
    </source>
</evidence>
<accession>A0A5K7ZEB6</accession>